<name>A0A3P6TJ92_LITSI</name>
<organism evidence="2 3">
    <name type="scientific">Litomosoides sigmodontis</name>
    <name type="common">Filarial nematode worm</name>
    <dbReference type="NCBI Taxonomy" id="42156"/>
    <lineage>
        <taxon>Eukaryota</taxon>
        <taxon>Metazoa</taxon>
        <taxon>Ecdysozoa</taxon>
        <taxon>Nematoda</taxon>
        <taxon>Chromadorea</taxon>
        <taxon>Rhabditida</taxon>
        <taxon>Spirurina</taxon>
        <taxon>Spiruromorpha</taxon>
        <taxon>Filarioidea</taxon>
        <taxon>Onchocercidae</taxon>
        <taxon>Litomosoides</taxon>
    </lineage>
</organism>
<dbReference type="OMA" id="NDVQTYD"/>
<dbReference type="EMBL" id="UYRX01000367">
    <property type="protein sequence ID" value="VDK81015.1"/>
    <property type="molecule type" value="Genomic_DNA"/>
</dbReference>
<dbReference type="Proteomes" id="UP000277928">
    <property type="component" value="Unassembled WGS sequence"/>
</dbReference>
<feature type="compositionally biased region" description="Polar residues" evidence="1">
    <location>
        <begin position="41"/>
        <end position="60"/>
    </location>
</feature>
<reference evidence="2 3" key="1">
    <citation type="submission" date="2018-08" db="EMBL/GenBank/DDBJ databases">
        <authorList>
            <person name="Laetsch R D."/>
            <person name="Stevens L."/>
            <person name="Kumar S."/>
            <person name="Blaxter L. M."/>
        </authorList>
    </citation>
    <scope>NUCLEOTIDE SEQUENCE [LARGE SCALE GENOMIC DNA]</scope>
</reference>
<evidence type="ECO:0000313" key="2">
    <source>
        <dbReference type="EMBL" id="VDK81015.1"/>
    </source>
</evidence>
<protein>
    <submittedName>
        <fullName evidence="2">Uncharacterized protein</fullName>
    </submittedName>
</protein>
<sequence>MPKSRKKKKNAITVLVPEKPTANLTAAMRTELYATAESFENAPTQTSSNIPGKSKATTKVELSQRATMNETLTKPEKDISKSNVMITTINDMQIYDADLIGTYSQSSGTVSYDSLKSMNNESLEKAKANGKYIKNSDKKLHKVAVEQLLNDDDSSIAKMRFMSDGELNRRTIGQEGGGPVGDHKAISAAPLWGLYETILTKKCINEVVESFFASPRDDIELIMRLSRRDLYPRLHIELAPIYHDLHVQAARFQQHAATPFTIANRRRRFDDLLRVGVTLLVGMHA</sequence>
<dbReference type="AlphaFoldDB" id="A0A3P6TJ92"/>
<accession>A0A3P6TJ92</accession>
<dbReference type="OrthoDB" id="5818055at2759"/>
<feature type="region of interest" description="Disordered" evidence="1">
    <location>
        <begin position="39"/>
        <end position="60"/>
    </location>
</feature>
<evidence type="ECO:0000256" key="1">
    <source>
        <dbReference type="SAM" id="MobiDB-lite"/>
    </source>
</evidence>
<keyword evidence="3" id="KW-1185">Reference proteome</keyword>
<dbReference type="STRING" id="42156.A0A3P6TJ92"/>
<evidence type="ECO:0000313" key="3">
    <source>
        <dbReference type="Proteomes" id="UP000277928"/>
    </source>
</evidence>
<gene>
    <name evidence="2" type="ORF">NLS_LOCUS5137</name>
</gene>
<proteinExistence type="predicted"/>